<keyword evidence="2" id="KW-1185">Reference proteome</keyword>
<comment type="caution">
    <text evidence="1">The sequence shown here is derived from an EMBL/GenBank/DDBJ whole genome shotgun (WGS) entry which is preliminary data.</text>
</comment>
<organism evidence="1 2">
    <name type="scientific">Zooshikella ganghwensis</name>
    <dbReference type="NCBI Taxonomy" id="202772"/>
    <lineage>
        <taxon>Bacteria</taxon>
        <taxon>Pseudomonadati</taxon>
        <taxon>Pseudomonadota</taxon>
        <taxon>Gammaproteobacteria</taxon>
        <taxon>Oceanospirillales</taxon>
        <taxon>Zooshikellaceae</taxon>
        <taxon>Zooshikella</taxon>
    </lineage>
</organism>
<name>A0A4P9VIG3_9GAMM</name>
<dbReference type="EMBL" id="NDXW01000001">
    <property type="protein sequence ID" value="RDH42316.1"/>
    <property type="molecule type" value="Genomic_DNA"/>
</dbReference>
<dbReference type="Proteomes" id="UP000257039">
    <property type="component" value="Unassembled WGS sequence"/>
</dbReference>
<evidence type="ECO:0000313" key="2">
    <source>
        <dbReference type="Proteomes" id="UP000257039"/>
    </source>
</evidence>
<reference evidence="1 2" key="1">
    <citation type="submission" date="2017-04" db="EMBL/GenBank/DDBJ databases">
        <title>Draft genome sequence of Zooshikella ganghwensis VG4 isolated from Red Sea sediments.</title>
        <authorList>
            <person name="Rehman Z."/>
            <person name="Alam I."/>
            <person name="Kamau A."/>
            <person name="Bajic V."/>
            <person name="Leiknes T."/>
        </authorList>
    </citation>
    <scope>NUCLEOTIDE SEQUENCE [LARGE SCALE GENOMIC DNA]</scope>
    <source>
        <strain evidence="1 2">VG4</strain>
    </source>
</reference>
<dbReference type="AlphaFoldDB" id="A0A4P9VIG3"/>
<gene>
    <name evidence="1" type="ORF">B9G39_02035</name>
</gene>
<dbReference type="RefSeq" id="WP_094785841.1">
    <property type="nucleotide sequence ID" value="NZ_NDXW01000001.1"/>
</dbReference>
<protein>
    <submittedName>
        <fullName evidence="1">Uncharacterized protein</fullName>
    </submittedName>
</protein>
<evidence type="ECO:0000313" key="1">
    <source>
        <dbReference type="EMBL" id="RDH42316.1"/>
    </source>
</evidence>
<sequence>MPRIQKYPSLFYSTVFLLVSGITLFSTLTKSEEVESKPSFNLPSYYPVVFQYKAVIDQYIPRQNKLVLNAQHFPVWQNAKLHLLSQEHTTLHALKPGMVIGYSMKSISNRMVINELWELPKEMAPPPH</sequence>
<accession>A0A4P9VIG3</accession>
<proteinExistence type="predicted"/>